<organism evidence="1 2">
    <name type="scientific">Shewanella inventionis</name>
    <dbReference type="NCBI Taxonomy" id="1738770"/>
    <lineage>
        <taxon>Bacteria</taxon>
        <taxon>Pseudomonadati</taxon>
        <taxon>Pseudomonadota</taxon>
        <taxon>Gammaproteobacteria</taxon>
        <taxon>Alteromonadales</taxon>
        <taxon>Shewanellaceae</taxon>
        <taxon>Shewanella</taxon>
    </lineage>
</organism>
<dbReference type="RefSeq" id="WP_188738070.1">
    <property type="nucleotide sequence ID" value="NZ_BMII01000008.1"/>
</dbReference>
<reference evidence="2" key="1">
    <citation type="journal article" date="2019" name="Int. J. Syst. Evol. Microbiol.">
        <title>The Global Catalogue of Microorganisms (GCM) 10K type strain sequencing project: providing services to taxonomists for standard genome sequencing and annotation.</title>
        <authorList>
            <consortium name="The Broad Institute Genomics Platform"/>
            <consortium name="The Broad Institute Genome Sequencing Center for Infectious Disease"/>
            <person name="Wu L."/>
            <person name="Ma J."/>
        </authorList>
    </citation>
    <scope>NUCLEOTIDE SEQUENCE [LARGE SCALE GENOMIC DNA]</scope>
    <source>
        <strain evidence="2">CGMCC 1.15339</strain>
    </source>
</reference>
<comment type="caution">
    <text evidence="1">The sequence shown here is derived from an EMBL/GenBank/DDBJ whole genome shotgun (WGS) entry which is preliminary data.</text>
</comment>
<proteinExistence type="predicted"/>
<dbReference type="InterPro" id="IPR011856">
    <property type="entry name" value="tRNA_endonuc-like_dom_sf"/>
</dbReference>
<keyword evidence="2" id="KW-1185">Reference proteome</keyword>
<evidence type="ECO:0000313" key="1">
    <source>
        <dbReference type="EMBL" id="GGB53321.1"/>
    </source>
</evidence>
<protein>
    <recommendedName>
        <fullName evidence="3">VRR-NUC domain-containing protein</fullName>
    </recommendedName>
</protein>
<dbReference type="Gene3D" id="3.40.1350.10">
    <property type="match status" value="1"/>
</dbReference>
<dbReference type="EMBL" id="BMII01000008">
    <property type="protein sequence ID" value="GGB53321.1"/>
    <property type="molecule type" value="Genomic_DNA"/>
</dbReference>
<gene>
    <name evidence="1" type="ORF">GCM10011607_12340</name>
</gene>
<accession>A0ABQ1IV95</accession>
<evidence type="ECO:0000313" key="2">
    <source>
        <dbReference type="Proteomes" id="UP000617555"/>
    </source>
</evidence>
<name>A0ABQ1IV95_9GAMM</name>
<dbReference type="Proteomes" id="UP000617555">
    <property type="component" value="Unassembled WGS sequence"/>
</dbReference>
<sequence>MLHLQESQLKQILNKSGYRVSSSLSLCKNIKSISQPKAQTACKSISSNKKKNFKIATDVNRHGLALSKLKLKPELETGVDLAGTKVSRANFEHWHQVRLFDYIYREHHEFYLDFAAVPNGGLRTNKGASELLDEGVRNGFPDIIGDLSRSVYIGLRIELKHGNNKPSVEQVEQLNRKRGRGYFCALCYSFEEARQVVDEYLGLQEDQRMRWCQNENLWVR</sequence>
<evidence type="ECO:0008006" key="3">
    <source>
        <dbReference type="Google" id="ProtNLM"/>
    </source>
</evidence>